<dbReference type="EMBL" id="LGRX02012444">
    <property type="protein sequence ID" value="KAK3267372.1"/>
    <property type="molecule type" value="Genomic_DNA"/>
</dbReference>
<evidence type="ECO:0000313" key="3">
    <source>
        <dbReference type="Proteomes" id="UP001190700"/>
    </source>
</evidence>
<reference evidence="2 3" key="1">
    <citation type="journal article" date="2015" name="Genome Biol. Evol.">
        <title>Comparative Genomics of a Bacterivorous Green Alga Reveals Evolutionary Causalities and Consequences of Phago-Mixotrophic Mode of Nutrition.</title>
        <authorList>
            <person name="Burns J.A."/>
            <person name="Paasch A."/>
            <person name="Narechania A."/>
            <person name="Kim E."/>
        </authorList>
    </citation>
    <scope>NUCLEOTIDE SEQUENCE [LARGE SCALE GENOMIC DNA]</scope>
    <source>
        <strain evidence="2 3">PLY_AMNH</strain>
    </source>
</reference>
<comment type="caution">
    <text evidence="2">The sequence shown here is derived from an EMBL/GenBank/DDBJ whole genome shotgun (WGS) entry which is preliminary data.</text>
</comment>
<feature type="compositionally biased region" description="Polar residues" evidence="1">
    <location>
        <begin position="25"/>
        <end position="35"/>
    </location>
</feature>
<gene>
    <name evidence="2" type="ORF">CYMTET_24066</name>
</gene>
<name>A0AAE0FX47_9CHLO</name>
<evidence type="ECO:0000256" key="1">
    <source>
        <dbReference type="SAM" id="MobiDB-lite"/>
    </source>
</evidence>
<proteinExistence type="predicted"/>
<evidence type="ECO:0000313" key="2">
    <source>
        <dbReference type="EMBL" id="KAK3267372.1"/>
    </source>
</evidence>
<feature type="region of interest" description="Disordered" evidence="1">
    <location>
        <begin position="1"/>
        <end position="40"/>
    </location>
</feature>
<keyword evidence="3" id="KW-1185">Reference proteome</keyword>
<sequence>MASKLPEESPSASNHNGCPWKPQPGMQQRVNSNAHGASLPKHTSYMIHPLKMQQFVLRGLSKAGILTRQHKFSVLNFSVPNVAD</sequence>
<dbReference type="Proteomes" id="UP001190700">
    <property type="component" value="Unassembled WGS sequence"/>
</dbReference>
<protein>
    <submittedName>
        <fullName evidence="2">Uncharacterized protein</fullName>
    </submittedName>
</protein>
<organism evidence="2 3">
    <name type="scientific">Cymbomonas tetramitiformis</name>
    <dbReference type="NCBI Taxonomy" id="36881"/>
    <lineage>
        <taxon>Eukaryota</taxon>
        <taxon>Viridiplantae</taxon>
        <taxon>Chlorophyta</taxon>
        <taxon>Pyramimonadophyceae</taxon>
        <taxon>Pyramimonadales</taxon>
        <taxon>Pyramimonadaceae</taxon>
        <taxon>Cymbomonas</taxon>
    </lineage>
</organism>
<accession>A0AAE0FX47</accession>
<dbReference type="AlphaFoldDB" id="A0AAE0FX47"/>